<sequence length="425" mass="48437">MFTKAITRNGPEQLGNTQVPKRARYVTVIMLELSLFCERELTNDLFKAATSMRMMHNYFCFGEVVVDLPYGVTEYKKLITRNPICLEQVEGVGIIGPMLRASGIQWDLVKLIIMVVMMNLIGKIHKIIPQALEGIPGGPYLNLKIKKPSPTFELAKQEFYVRVEAPKRQIGNFSGRGSEHFSLEMGNSPANWNPLKRPMGIIWLLVPIFTLVLGITIGVLGYNNILDLNMPTPWKEPSFISRRWSFIQYRNLCRSHIHFTKLFGNSFLISPYFSRSLYWSVFLWIAISSIAPIGLHILGYASSNKYSLLGGLRAAAQSISYEMPLTLCVLPISQCLIRSSTFDMVESQYQIWFILPCFIFESTSALFVTVLYLGGNLYIINNFVPTSITVKDFNIIYLLLMSNKRKKQAYNSIIYTDSPYVTYDN</sequence>
<accession>A0ACC0ASG4</accession>
<reference evidence="2" key="1">
    <citation type="journal article" date="2023" name="Nat. Plants">
        <title>Single-cell RNA sequencing provides a high-resolution roadmap for understanding the multicellular compartmentation of specialized metabolism.</title>
        <authorList>
            <person name="Sun S."/>
            <person name="Shen X."/>
            <person name="Li Y."/>
            <person name="Li Y."/>
            <person name="Wang S."/>
            <person name="Li R."/>
            <person name="Zhang H."/>
            <person name="Shen G."/>
            <person name="Guo B."/>
            <person name="Wei J."/>
            <person name="Xu J."/>
            <person name="St-Pierre B."/>
            <person name="Chen S."/>
            <person name="Sun C."/>
        </authorList>
    </citation>
    <scope>NUCLEOTIDE SEQUENCE [LARGE SCALE GENOMIC DNA]</scope>
</reference>
<protein>
    <submittedName>
        <fullName evidence="1">Uncharacterized protein</fullName>
    </submittedName>
</protein>
<organism evidence="1 2">
    <name type="scientific">Catharanthus roseus</name>
    <name type="common">Madagascar periwinkle</name>
    <name type="synonym">Vinca rosea</name>
    <dbReference type="NCBI Taxonomy" id="4058"/>
    <lineage>
        <taxon>Eukaryota</taxon>
        <taxon>Viridiplantae</taxon>
        <taxon>Streptophyta</taxon>
        <taxon>Embryophyta</taxon>
        <taxon>Tracheophyta</taxon>
        <taxon>Spermatophyta</taxon>
        <taxon>Magnoliopsida</taxon>
        <taxon>eudicotyledons</taxon>
        <taxon>Gunneridae</taxon>
        <taxon>Pentapetalae</taxon>
        <taxon>asterids</taxon>
        <taxon>lamiids</taxon>
        <taxon>Gentianales</taxon>
        <taxon>Apocynaceae</taxon>
        <taxon>Rauvolfioideae</taxon>
        <taxon>Vinceae</taxon>
        <taxon>Catharanthinae</taxon>
        <taxon>Catharanthus</taxon>
    </lineage>
</organism>
<gene>
    <name evidence="1" type="ORF">M9H77_23265</name>
</gene>
<evidence type="ECO:0000313" key="1">
    <source>
        <dbReference type="EMBL" id="KAI5663942.1"/>
    </source>
</evidence>
<proteinExistence type="predicted"/>
<evidence type="ECO:0000313" key="2">
    <source>
        <dbReference type="Proteomes" id="UP001060085"/>
    </source>
</evidence>
<name>A0ACC0ASG4_CATRO</name>
<keyword evidence="2" id="KW-1185">Reference proteome</keyword>
<comment type="caution">
    <text evidence="1">The sequence shown here is derived from an EMBL/GenBank/DDBJ whole genome shotgun (WGS) entry which is preliminary data.</text>
</comment>
<dbReference type="EMBL" id="CM044705">
    <property type="protein sequence ID" value="KAI5663942.1"/>
    <property type="molecule type" value="Genomic_DNA"/>
</dbReference>
<dbReference type="Proteomes" id="UP001060085">
    <property type="component" value="Linkage Group LG05"/>
</dbReference>